<dbReference type="AlphaFoldDB" id="A0A2P2E3T7"/>
<organism evidence="7 8">
    <name type="scientific">Leptospira ryugenii</name>
    <dbReference type="NCBI Taxonomy" id="1917863"/>
    <lineage>
        <taxon>Bacteria</taxon>
        <taxon>Pseudomonadati</taxon>
        <taxon>Spirochaetota</taxon>
        <taxon>Spirochaetia</taxon>
        <taxon>Leptospirales</taxon>
        <taxon>Leptospiraceae</taxon>
        <taxon>Leptospira</taxon>
    </lineage>
</organism>
<dbReference type="GO" id="GO:0016987">
    <property type="term" value="F:sigma factor activity"/>
    <property type="evidence" value="ECO:0007669"/>
    <property type="project" value="UniProtKB-KW"/>
</dbReference>
<dbReference type="NCBIfam" id="TIGR02937">
    <property type="entry name" value="sigma70-ECF"/>
    <property type="match status" value="1"/>
</dbReference>
<dbReference type="EMBL" id="BFBB01000008">
    <property type="protein sequence ID" value="GBF51553.1"/>
    <property type="molecule type" value="Genomic_DNA"/>
</dbReference>
<dbReference type="PANTHER" id="PTHR43133:SF51">
    <property type="entry name" value="RNA POLYMERASE SIGMA FACTOR"/>
    <property type="match status" value="1"/>
</dbReference>
<dbReference type="InterPro" id="IPR013249">
    <property type="entry name" value="RNA_pol_sigma70_r4_t2"/>
</dbReference>
<dbReference type="InterPro" id="IPR013325">
    <property type="entry name" value="RNA_pol_sigma_r2"/>
</dbReference>
<sequence>MQAVLKGDLSSFEELMKRYEGMVLSQARRAFSSSDEAEDFAQEVFLKAYESLSTFRGEAQFSTWLYQIARNLIIKSSKKKSPIMETLVETQVASHKADIGDEILRGMREESDKRLLQMLLSRLPLVYRKPIILHYFENRPLKEISADLNVKINTLKSHISRGKELLRKWWQHET</sequence>
<name>A0A2P2E3T7_9LEPT</name>
<reference evidence="7 8" key="1">
    <citation type="submission" date="2018-02" db="EMBL/GenBank/DDBJ databases">
        <title>Novel Leptospira species isolated from soil and water in Japan.</title>
        <authorList>
            <person name="Nakao R."/>
            <person name="Masuzawa T."/>
        </authorList>
    </citation>
    <scope>NUCLEOTIDE SEQUENCE [LARGE SCALE GENOMIC DNA]</scope>
    <source>
        <strain evidence="7 8">YH101</strain>
    </source>
</reference>
<dbReference type="InterPro" id="IPR013324">
    <property type="entry name" value="RNA_pol_sigma_r3/r4-like"/>
</dbReference>
<evidence type="ECO:0000256" key="4">
    <source>
        <dbReference type="ARBA" id="ARBA00023163"/>
    </source>
</evidence>
<protein>
    <submittedName>
        <fullName evidence="7">Putative RNA polymerase sigma factor SigW</fullName>
    </submittedName>
</protein>
<evidence type="ECO:0000313" key="8">
    <source>
        <dbReference type="Proteomes" id="UP000245133"/>
    </source>
</evidence>
<dbReference type="CDD" id="cd06171">
    <property type="entry name" value="Sigma70_r4"/>
    <property type="match status" value="1"/>
</dbReference>
<dbReference type="Pfam" id="PF04542">
    <property type="entry name" value="Sigma70_r2"/>
    <property type="match status" value="1"/>
</dbReference>
<evidence type="ECO:0000313" key="7">
    <source>
        <dbReference type="EMBL" id="GBF51553.1"/>
    </source>
</evidence>
<feature type="domain" description="RNA polymerase sigma factor 70 region 4 type 2" evidence="6">
    <location>
        <begin position="114"/>
        <end position="166"/>
    </location>
</feature>
<comment type="similarity">
    <text evidence="1">Belongs to the sigma-70 factor family. ECF subfamily.</text>
</comment>
<comment type="caution">
    <text evidence="7">The sequence shown here is derived from an EMBL/GenBank/DDBJ whole genome shotgun (WGS) entry which is preliminary data.</text>
</comment>
<dbReference type="Gene3D" id="1.10.10.10">
    <property type="entry name" value="Winged helix-like DNA-binding domain superfamily/Winged helix DNA-binding domain"/>
    <property type="match status" value="1"/>
</dbReference>
<proteinExistence type="inferred from homology"/>
<dbReference type="GO" id="GO:0003677">
    <property type="term" value="F:DNA binding"/>
    <property type="evidence" value="ECO:0007669"/>
    <property type="project" value="InterPro"/>
</dbReference>
<dbReference type="Proteomes" id="UP000245133">
    <property type="component" value="Unassembled WGS sequence"/>
</dbReference>
<dbReference type="InterPro" id="IPR007627">
    <property type="entry name" value="RNA_pol_sigma70_r2"/>
</dbReference>
<dbReference type="SUPFAM" id="SSF88659">
    <property type="entry name" value="Sigma3 and sigma4 domains of RNA polymerase sigma factors"/>
    <property type="match status" value="1"/>
</dbReference>
<evidence type="ECO:0000256" key="2">
    <source>
        <dbReference type="ARBA" id="ARBA00023015"/>
    </source>
</evidence>
<dbReference type="PANTHER" id="PTHR43133">
    <property type="entry name" value="RNA POLYMERASE ECF-TYPE SIGMA FACTO"/>
    <property type="match status" value="1"/>
</dbReference>
<gene>
    <name evidence="7" type="ORF">LPTSP4_30910</name>
</gene>
<accession>A0A2P2E3T7</accession>
<dbReference type="Pfam" id="PF08281">
    <property type="entry name" value="Sigma70_r4_2"/>
    <property type="match status" value="1"/>
</dbReference>
<dbReference type="SUPFAM" id="SSF88946">
    <property type="entry name" value="Sigma2 domain of RNA polymerase sigma factors"/>
    <property type="match status" value="1"/>
</dbReference>
<dbReference type="Gene3D" id="1.10.1740.10">
    <property type="match status" value="1"/>
</dbReference>
<evidence type="ECO:0000259" key="6">
    <source>
        <dbReference type="Pfam" id="PF08281"/>
    </source>
</evidence>
<evidence type="ECO:0000259" key="5">
    <source>
        <dbReference type="Pfam" id="PF04542"/>
    </source>
</evidence>
<feature type="domain" description="RNA polymerase sigma-70 region 2" evidence="5">
    <location>
        <begin position="15"/>
        <end position="80"/>
    </location>
</feature>
<evidence type="ECO:0000256" key="3">
    <source>
        <dbReference type="ARBA" id="ARBA00023082"/>
    </source>
</evidence>
<keyword evidence="8" id="KW-1185">Reference proteome</keyword>
<dbReference type="InterPro" id="IPR014284">
    <property type="entry name" value="RNA_pol_sigma-70_dom"/>
</dbReference>
<dbReference type="GO" id="GO:0006352">
    <property type="term" value="P:DNA-templated transcription initiation"/>
    <property type="evidence" value="ECO:0007669"/>
    <property type="project" value="InterPro"/>
</dbReference>
<evidence type="ECO:0000256" key="1">
    <source>
        <dbReference type="ARBA" id="ARBA00010641"/>
    </source>
</evidence>
<keyword evidence="4" id="KW-0804">Transcription</keyword>
<keyword evidence="3" id="KW-0731">Sigma factor</keyword>
<dbReference type="InterPro" id="IPR039425">
    <property type="entry name" value="RNA_pol_sigma-70-like"/>
</dbReference>
<keyword evidence="2" id="KW-0805">Transcription regulation</keyword>
<dbReference type="InterPro" id="IPR036388">
    <property type="entry name" value="WH-like_DNA-bd_sf"/>
</dbReference>